<dbReference type="AlphaFoldDB" id="A0A814K0G1"/>
<proteinExistence type="inferred from homology"/>
<gene>
    <name evidence="12" type="ORF">ZHD862_LOCUS14804</name>
</gene>
<evidence type="ECO:0000256" key="6">
    <source>
        <dbReference type="ARBA" id="ARBA00053742"/>
    </source>
</evidence>
<comment type="catalytic activity">
    <reaction evidence="5">
        <text>(R)-methylmalonyl-CoA = (S)-methylmalonyl-CoA</text>
        <dbReference type="Rhea" id="RHEA:20553"/>
        <dbReference type="ChEBI" id="CHEBI:57326"/>
        <dbReference type="ChEBI" id="CHEBI:57327"/>
        <dbReference type="EC" id="5.1.99.1"/>
    </reaction>
    <physiologicalReaction direction="right-to-left" evidence="5">
        <dbReference type="Rhea" id="RHEA:20555"/>
    </physiologicalReaction>
</comment>
<dbReference type="PROSITE" id="PS51819">
    <property type="entry name" value="VOC"/>
    <property type="match status" value="1"/>
</dbReference>
<comment type="caution">
    <text evidence="12">The sequence shown here is derived from an EMBL/GenBank/DDBJ whole genome shotgun (WGS) entry which is preliminary data.</text>
</comment>
<comment type="function">
    <text evidence="6">Methylmalonyl-CoA epimerase involved in propionyl-CoA metabolism.</text>
</comment>
<dbReference type="InterPro" id="IPR051785">
    <property type="entry name" value="MMCE/EMCE_epimerase"/>
</dbReference>
<evidence type="ECO:0000256" key="8">
    <source>
        <dbReference type="ARBA" id="ARBA00071337"/>
    </source>
</evidence>
<dbReference type="Pfam" id="PF13669">
    <property type="entry name" value="Glyoxalase_4"/>
    <property type="match status" value="1"/>
</dbReference>
<evidence type="ECO:0000256" key="5">
    <source>
        <dbReference type="ARBA" id="ARBA00050406"/>
    </source>
</evidence>
<dbReference type="CDD" id="cd07249">
    <property type="entry name" value="MMCE"/>
    <property type="match status" value="1"/>
</dbReference>
<evidence type="ECO:0000256" key="2">
    <source>
        <dbReference type="ARBA" id="ARBA00022723"/>
    </source>
</evidence>
<evidence type="ECO:0000256" key="3">
    <source>
        <dbReference type="ARBA" id="ARBA00023235"/>
    </source>
</evidence>
<dbReference type="GO" id="GO:0046491">
    <property type="term" value="P:L-methylmalonyl-CoA metabolic process"/>
    <property type="evidence" value="ECO:0007669"/>
    <property type="project" value="TreeGrafter"/>
</dbReference>
<evidence type="ECO:0000313" key="13">
    <source>
        <dbReference type="Proteomes" id="UP000663864"/>
    </source>
</evidence>
<dbReference type="Proteomes" id="UP000663864">
    <property type="component" value="Unassembled WGS sequence"/>
</dbReference>
<dbReference type="InterPro" id="IPR037523">
    <property type="entry name" value="VOC_core"/>
</dbReference>
<dbReference type="GO" id="GO:0004493">
    <property type="term" value="F:methylmalonyl-CoA epimerase activity"/>
    <property type="evidence" value="ECO:0007669"/>
    <property type="project" value="UniProtKB-EC"/>
</dbReference>
<dbReference type="EC" id="5.1.99.1" evidence="7"/>
<reference evidence="12" key="1">
    <citation type="submission" date="2021-02" db="EMBL/GenBank/DDBJ databases">
        <authorList>
            <person name="Nowell W R."/>
        </authorList>
    </citation>
    <scope>NUCLEOTIDE SEQUENCE</scope>
</reference>
<evidence type="ECO:0000256" key="1">
    <source>
        <dbReference type="ARBA" id="ARBA00009308"/>
    </source>
</evidence>
<keyword evidence="10" id="KW-0175">Coiled coil</keyword>
<dbReference type="GO" id="GO:0046872">
    <property type="term" value="F:metal ion binding"/>
    <property type="evidence" value="ECO:0007669"/>
    <property type="project" value="UniProtKB-KW"/>
</dbReference>
<organism evidence="12 13">
    <name type="scientific">Rotaria sordida</name>
    <dbReference type="NCBI Taxonomy" id="392033"/>
    <lineage>
        <taxon>Eukaryota</taxon>
        <taxon>Metazoa</taxon>
        <taxon>Spiralia</taxon>
        <taxon>Gnathifera</taxon>
        <taxon>Rotifera</taxon>
        <taxon>Eurotatoria</taxon>
        <taxon>Bdelloidea</taxon>
        <taxon>Philodinida</taxon>
        <taxon>Philodinidae</taxon>
        <taxon>Rotaria</taxon>
    </lineage>
</organism>
<keyword evidence="3" id="KW-0413">Isomerase</keyword>
<name>A0A814K0G1_9BILA</name>
<feature type="domain" description="VOC" evidence="11">
    <location>
        <begin position="46"/>
        <end position="176"/>
    </location>
</feature>
<evidence type="ECO:0000256" key="4">
    <source>
        <dbReference type="ARBA" id="ARBA00023285"/>
    </source>
</evidence>
<dbReference type="InterPro" id="IPR029068">
    <property type="entry name" value="Glyas_Bleomycin-R_OHBP_Dase"/>
</dbReference>
<dbReference type="NCBIfam" id="TIGR03081">
    <property type="entry name" value="metmalonyl_epim"/>
    <property type="match status" value="1"/>
</dbReference>
<keyword evidence="4" id="KW-0170">Cobalt</keyword>
<dbReference type="PANTHER" id="PTHR43048">
    <property type="entry name" value="METHYLMALONYL-COA EPIMERASE"/>
    <property type="match status" value="1"/>
</dbReference>
<keyword evidence="2" id="KW-0479">Metal-binding</keyword>
<dbReference type="Gene3D" id="3.10.180.10">
    <property type="entry name" value="2,3-Dihydroxybiphenyl 1,2-Dioxygenase, domain 1"/>
    <property type="match status" value="1"/>
</dbReference>
<evidence type="ECO:0000313" key="12">
    <source>
        <dbReference type="EMBL" id="CAF1046111.1"/>
    </source>
</evidence>
<evidence type="ECO:0000256" key="9">
    <source>
        <dbReference type="ARBA" id="ARBA00081771"/>
    </source>
</evidence>
<feature type="coiled-coil region" evidence="10">
    <location>
        <begin position="194"/>
        <end position="249"/>
    </location>
</feature>
<accession>A0A814K0G1</accession>
<dbReference type="SUPFAM" id="SSF54593">
    <property type="entry name" value="Glyoxalase/Bleomycin resistance protein/Dihydroxybiphenyl dioxygenase"/>
    <property type="match status" value="1"/>
</dbReference>
<evidence type="ECO:0000256" key="7">
    <source>
        <dbReference type="ARBA" id="ARBA00066411"/>
    </source>
</evidence>
<dbReference type="EMBL" id="CAJNOT010000652">
    <property type="protein sequence ID" value="CAF1046111.1"/>
    <property type="molecule type" value="Genomic_DNA"/>
</dbReference>
<dbReference type="InterPro" id="IPR017515">
    <property type="entry name" value="MeMalonyl-CoA_epimerase"/>
</dbReference>
<dbReference type="GO" id="GO:0005739">
    <property type="term" value="C:mitochondrion"/>
    <property type="evidence" value="ECO:0007669"/>
    <property type="project" value="TreeGrafter"/>
</dbReference>
<comment type="similarity">
    <text evidence="1">Belongs to the methylmalonyl-CoA epimerase family.</text>
</comment>
<dbReference type="FunFam" id="3.10.180.10:FF:000003">
    <property type="entry name" value="Methylmalonyl-CoA epimerase, mitochondrial"/>
    <property type="match status" value="1"/>
</dbReference>
<protein>
    <recommendedName>
        <fullName evidence="8">Methylmalonyl-CoA epimerase, mitochondrial</fullName>
        <ecNumber evidence="7">5.1.99.1</ecNumber>
    </recommendedName>
    <alternativeName>
        <fullName evidence="9">DL-methylmalonyl-CoA racemase</fullName>
    </alternativeName>
</protein>
<evidence type="ECO:0000259" key="11">
    <source>
        <dbReference type="PROSITE" id="PS51819"/>
    </source>
</evidence>
<evidence type="ECO:0000256" key="10">
    <source>
        <dbReference type="SAM" id="Coils"/>
    </source>
</evidence>
<sequence length="259" mass="29389">MLSNFRQIVIRTIHPRLLNGIRLSSSDANKSPIETNVPNDKWNLGKINHIAVAVPDLEKSSHFFKNTLHANSVSQPMPQKEHGVYTTFVDFGNTKIELLLPLGDKSPIKKFLEKNKSGGIHHICIEVDNIEEAIKDIKQKHIRTLSEKTRIGAHGKPVIFLHPKDCCGILIELEQGSRMDTSKDGESSEPVSTRQRLKLEIEKYEQKLGDESELQKSVWNKINSKEQLIKNLNEQIKNLKGEIDAHIIDEGIKREKRGS</sequence>
<dbReference type="PANTHER" id="PTHR43048:SF3">
    <property type="entry name" value="METHYLMALONYL-COA EPIMERASE, MITOCHONDRIAL"/>
    <property type="match status" value="1"/>
</dbReference>